<gene>
    <name evidence="1" type="ORF">E6A44_007140</name>
</gene>
<reference evidence="1 2" key="1">
    <citation type="submission" date="2024-12" db="EMBL/GenBank/DDBJ databases">
        <authorList>
            <person name="Hu S."/>
        </authorList>
    </citation>
    <scope>NUCLEOTIDE SEQUENCE [LARGE SCALE GENOMIC DNA]</scope>
    <source>
        <strain evidence="1 2">THG-T11</strain>
    </source>
</reference>
<evidence type="ECO:0008006" key="3">
    <source>
        <dbReference type="Google" id="ProtNLM"/>
    </source>
</evidence>
<name>A0ABW9J7U7_9SPHI</name>
<dbReference type="PROSITE" id="PS51257">
    <property type="entry name" value="PROKAR_LIPOPROTEIN"/>
    <property type="match status" value="1"/>
</dbReference>
<sequence length="204" mass="22043">MKNILIILISLIVFSGCKKDEPAAKADLYPAQPVATASSSAIAVFHQPIAYYQMYVYRYEPSTGLWTSRIAGHFSTISAADPSFIGFGNPNVLDSGAPMFDMVRLYSAYTGTTNIKTVGINVDQVLQFFPDYEGAKTGIIKVKTQDVILRTSTAGKTITIGISGNGTYDETAKVIDLKVTFNEAAIGGTTRTFQYKLSPTALTL</sequence>
<accession>A0ABW9J7U7</accession>
<evidence type="ECO:0000313" key="2">
    <source>
        <dbReference type="Proteomes" id="UP001517247"/>
    </source>
</evidence>
<dbReference type="RefSeq" id="WP_138722453.1">
    <property type="nucleotide sequence ID" value="NZ_SSHJ02000005.1"/>
</dbReference>
<protein>
    <recommendedName>
        <fullName evidence="3">DUF4840 domain-containing protein</fullName>
    </recommendedName>
</protein>
<keyword evidence="2" id="KW-1185">Reference proteome</keyword>
<organism evidence="1 2">
    <name type="scientific">Pedobacter ureilyticus</name>
    <dbReference type="NCBI Taxonomy" id="1393051"/>
    <lineage>
        <taxon>Bacteria</taxon>
        <taxon>Pseudomonadati</taxon>
        <taxon>Bacteroidota</taxon>
        <taxon>Sphingobacteriia</taxon>
        <taxon>Sphingobacteriales</taxon>
        <taxon>Sphingobacteriaceae</taxon>
        <taxon>Pedobacter</taxon>
    </lineage>
</organism>
<dbReference type="Proteomes" id="UP001517247">
    <property type="component" value="Unassembled WGS sequence"/>
</dbReference>
<comment type="caution">
    <text evidence="1">The sequence shown here is derived from an EMBL/GenBank/DDBJ whole genome shotgun (WGS) entry which is preliminary data.</text>
</comment>
<dbReference type="EMBL" id="SSHJ02000005">
    <property type="protein sequence ID" value="MFN0255342.1"/>
    <property type="molecule type" value="Genomic_DNA"/>
</dbReference>
<proteinExistence type="predicted"/>
<evidence type="ECO:0000313" key="1">
    <source>
        <dbReference type="EMBL" id="MFN0255342.1"/>
    </source>
</evidence>